<dbReference type="Proteomes" id="UP000760545">
    <property type="component" value="Unassembled WGS sequence"/>
</dbReference>
<keyword evidence="1" id="KW-0175">Coiled coil</keyword>
<accession>A0ABX1DIV4</accession>
<keyword evidence="3" id="KW-1185">Reference proteome</keyword>
<name>A0ABX1DIV4_9FLAO</name>
<evidence type="ECO:0000256" key="1">
    <source>
        <dbReference type="SAM" id="Coils"/>
    </source>
</evidence>
<evidence type="ECO:0000313" key="2">
    <source>
        <dbReference type="EMBL" id="NJX16246.1"/>
    </source>
</evidence>
<organism evidence="2 3">
    <name type="scientific">Tamlana crocina</name>
    <dbReference type="NCBI Taxonomy" id="393006"/>
    <lineage>
        <taxon>Bacteria</taxon>
        <taxon>Pseudomonadati</taxon>
        <taxon>Bacteroidota</taxon>
        <taxon>Flavobacteriia</taxon>
        <taxon>Flavobacteriales</taxon>
        <taxon>Flavobacteriaceae</taxon>
        <taxon>Tamlana</taxon>
    </lineage>
</organism>
<gene>
    <name evidence="2" type="ORF">HC176_12185</name>
</gene>
<evidence type="ECO:0000313" key="3">
    <source>
        <dbReference type="Proteomes" id="UP000760545"/>
    </source>
</evidence>
<reference evidence="2 3" key="1">
    <citation type="submission" date="2020-03" db="EMBL/GenBank/DDBJ databases">
        <title>Tamlana sp. nov, isolated from XXX.</title>
        <authorList>
            <person name="Cao W.R."/>
        </authorList>
    </citation>
    <scope>NUCLEOTIDE SEQUENCE [LARGE SCALE GENOMIC DNA]</scope>
    <source>
        <strain evidence="2 3">HST1-43</strain>
    </source>
</reference>
<proteinExistence type="predicted"/>
<dbReference type="EMBL" id="JAAVJS010000017">
    <property type="protein sequence ID" value="NJX16246.1"/>
    <property type="molecule type" value="Genomic_DNA"/>
</dbReference>
<dbReference type="RefSeq" id="WP_167918671.1">
    <property type="nucleotide sequence ID" value="NZ_JAAVJS010000017.1"/>
</dbReference>
<protein>
    <submittedName>
        <fullName evidence="2">Sensor of ECF-type sigma factor</fullName>
    </submittedName>
</protein>
<feature type="coiled-coil region" evidence="1">
    <location>
        <begin position="82"/>
        <end position="109"/>
    </location>
</feature>
<comment type="caution">
    <text evidence="2">The sequence shown here is derived from an EMBL/GenBank/DDBJ whole genome shotgun (WGS) entry which is preliminary data.</text>
</comment>
<sequence length="147" mass="17630">MKHIITIIALIFTVNSFSQSKRERIDALKVTYITEKLDLTEKEAQQFWPIYNAYDDVTDKIKYGELKKIRREVKENATTISNERANELLDKIAIALEKLHEEEVKLNNKLKKIIPPKKIILLKIAEEDFKKRMFEEWKKRREQKRNK</sequence>